<evidence type="ECO:0000313" key="5">
    <source>
        <dbReference type="Proteomes" id="UP000053477"/>
    </source>
</evidence>
<dbReference type="InterPro" id="IPR045339">
    <property type="entry name" value="DUF6534"/>
</dbReference>
<keyword evidence="2" id="KW-1133">Transmembrane helix</keyword>
<dbReference type="Proteomes" id="UP000053477">
    <property type="component" value="Unassembled WGS sequence"/>
</dbReference>
<evidence type="ECO:0000259" key="3">
    <source>
        <dbReference type="Pfam" id="PF20152"/>
    </source>
</evidence>
<name>A0A0H2RP83_9AGAM</name>
<evidence type="ECO:0000256" key="1">
    <source>
        <dbReference type="SAM" id="MobiDB-lite"/>
    </source>
</evidence>
<keyword evidence="5" id="KW-1185">Reference proteome</keyword>
<feature type="region of interest" description="Disordered" evidence="1">
    <location>
        <begin position="645"/>
        <end position="685"/>
    </location>
</feature>
<feature type="region of interest" description="Disordered" evidence="1">
    <location>
        <begin position="600"/>
        <end position="623"/>
    </location>
</feature>
<feature type="transmembrane region" description="Helical" evidence="2">
    <location>
        <begin position="295"/>
        <end position="320"/>
    </location>
</feature>
<feature type="domain" description="DUF6534" evidence="3">
    <location>
        <begin position="415"/>
        <end position="501"/>
    </location>
</feature>
<feature type="region of interest" description="Disordered" evidence="1">
    <location>
        <begin position="532"/>
        <end position="559"/>
    </location>
</feature>
<organism evidence="4 5">
    <name type="scientific">Schizopora paradoxa</name>
    <dbReference type="NCBI Taxonomy" id="27342"/>
    <lineage>
        <taxon>Eukaryota</taxon>
        <taxon>Fungi</taxon>
        <taxon>Dikarya</taxon>
        <taxon>Basidiomycota</taxon>
        <taxon>Agaricomycotina</taxon>
        <taxon>Agaricomycetes</taxon>
        <taxon>Hymenochaetales</taxon>
        <taxon>Schizoporaceae</taxon>
        <taxon>Schizopora</taxon>
    </lineage>
</organism>
<dbReference type="OrthoDB" id="3206554at2759"/>
<evidence type="ECO:0000313" key="4">
    <source>
        <dbReference type="EMBL" id="KLO13669.1"/>
    </source>
</evidence>
<feature type="transmembrane region" description="Helical" evidence="2">
    <location>
        <begin position="259"/>
        <end position="283"/>
    </location>
</feature>
<dbReference type="EMBL" id="KQ085956">
    <property type="protein sequence ID" value="KLO13669.1"/>
    <property type="molecule type" value="Genomic_DNA"/>
</dbReference>
<feature type="transmembrane region" description="Helical" evidence="2">
    <location>
        <begin position="451"/>
        <end position="472"/>
    </location>
</feature>
<feature type="transmembrane region" description="Helical" evidence="2">
    <location>
        <begin position="367"/>
        <end position="386"/>
    </location>
</feature>
<sequence length="685" mass="76697">MNNTSTNERAHASSELFVETKKAAVLSRNCGELREIQNSVIEFAGGRGNNADFDTNRRGHLEVGGGWTKFQKVLEEIVRGGRRIIDLFLSPPELMNTLRNLDKRALISKIGLWNPPEKKMFFKVGSTQLLKGVENRRPHWKLRLPKSSSDGNYALAVPHSAGERVLANKKKAACEFVPVIDVGFRKELVGPIQLADLDSGIYNLHCTPARLILDRRAGVARHETRDEAPSLFSFTHWVQPPSSSSSSIMATANLRLTFGAMYIGNVISVSFSGIAALQAYLYFRQYRNRDRLRMKLLVFAAWILDLIHTIFICQGIWHYLVLSWGDLSELDHITWTVGFSIAITGFITILVQMFYAQRVWRLSKHNIWITGLIVGLAIVRLGSALTTTSQMIRLKHFTEFISQFRWLFTFGLALSCIIDVIITGALIYYLRTSVTGYTSIDDTIHRIILYTINNGLLTAFASLLDMICAASMPHNFLFLSLHFIIAKCYVNSLLSTLNTRDALRADRADSHDMAVHVNAGTASQPRLFRRQISHRQVSSKDHKRSASDGSSGVAGIHVSPPSVYDNVKVREKRDTFTSSFTLGQADSYFGGYKGTKKVFPPPPPLSPSSTLFISSQDSHTYPPSPPPALVAFPPTKVHINVERTIHNDDGEIEADLEAAYQHEDRSDKDSFADEDSKDPRHSDFP</sequence>
<proteinExistence type="predicted"/>
<protein>
    <recommendedName>
        <fullName evidence="3">DUF6534 domain-containing protein</fullName>
    </recommendedName>
</protein>
<dbReference type="Pfam" id="PF20152">
    <property type="entry name" value="DUF6534"/>
    <property type="match status" value="1"/>
</dbReference>
<evidence type="ECO:0000256" key="2">
    <source>
        <dbReference type="SAM" id="Phobius"/>
    </source>
</evidence>
<keyword evidence="2" id="KW-0472">Membrane</keyword>
<reference evidence="4 5" key="1">
    <citation type="submission" date="2015-04" db="EMBL/GenBank/DDBJ databases">
        <title>Complete genome sequence of Schizopora paradoxa KUC8140, a cosmopolitan wood degrader in East Asia.</title>
        <authorList>
            <consortium name="DOE Joint Genome Institute"/>
            <person name="Min B."/>
            <person name="Park H."/>
            <person name="Jang Y."/>
            <person name="Kim J.-J."/>
            <person name="Kim K.H."/>
            <person name="Pangilinan J."/>
            <person name="Lipzen A."/>
            <person name="Riley R."/>
            <person name="Grigoriev I.V."/>
            <person name="Spatafora J.W."/>
            <person name="Choi I.-G."/>
        </authorList>
    </citation>
    <scope>NUCLEOTIDE SEQUENCE [LARGE SCALE GENOMIC DNA]</scope>
    <source>
        <strain evidence="4 5">KUC8140</strain>
    </source>
</reference>
<feature type="compositionally biased region" description="Basic and acidic residues" evidence="1">
    <location>
        <begin position="660"/>
        <end position="671"/>
    </location>
</feature>
<dbReference type="InParanoid" id="A0A0H2RP83"/>
<dbReference type="AlphaFoldDB" id="A0A0H2RP83"/>
<feature type="transmembrane region" description="Helical" evidence="2">
    <location>
        <begin position="332"/>
        <end position="355"/>
    </location>
</feature>
<keyword evidence="2" id="KW-0812">Transmembrane</keyword>
<dbReference type="PANTHER" id="PTHR40465:SF1">
    <property type="entry name" value="DUF6534 DOMAIN-CONTAINING PROTEIN"/>
    <property type="match status" value="1"/>
</dbReference>
<gene>
    <name evidence="4" type="ORF">SCHPADRAFT_928404</name>
</gene>
<accession>A0A0H2RP83</accession>
<dbReference type="PANTHER" id="PTHR40465">
    <property type="entry name" value="CHROMOSOME 1, WHOLE GENOME SHOTGUN SEQUENCE"/>
    <property type="match status" value="1"/>
</dbReference>
<dbReference type="STRING" id="27342.A0A0H2RP83"/>
<feature type="transmembrane region" description="Helical" evidence="2">
    <location>
        <begin position="406"/>
        <end position="430"/>
    </location>
</feature>